<accession>A0AAV1KMD8</accession>
<dbReference type="PANTHER" id="PTHR11461:SF211">
    <property type="entry name" value="GH10112P-RELATED"/>
    <property type="match status" value="1"/>
</dbReference>
<reference evidence="7 8" key="1">
    <citation type="submission" date="2023-11" db="EMBL/GenBank/DDBJ databases">
        <authorList>
            <person name="Hedman E."/>
            <person name="Englund M."/>
            <person name="Stromberg M."/>
            <person name="Nyberg Akerstrom W."/>
            <person name="Nylinder S."/>
            <person name="Jareborg N."/>
            <person name="Kallberg Y."/>
            <person name="Kronander E."/>
        </authorList>
    </citation>
    <scope>NUCLEOTIDE SEQUENCE [LARGE SCALE GENOMIC DNA]</scope>
</reference>
<feature type="chain" id="PRO_5043774160" description="Serpin domain-containing protein" evidence="5">
    <location>
        <begin position="16"/>
        <end position="396"/>
    </location>
</feature>
<dbReference type="GO" id="GO:0005615">
    <property type="term" value="C:extracellular space"/>
    <property type="evidence" value="ECO:0007669"/>
    <property type="project" value="InterPro"/>
</dbReference>
<evidence type="ECO:0000256" key="2">
    <source>
        <dbReference type="ARBA" id="ARBA00022690"/>
    </source>
</evidence>
<keyword evidence="5" id="KW-0732">Signal</keyword>
<dbReference type="SMART" id="SM00093">
    <property type="entry name" value="SERPIN"/>
    <property type="match status" value="1"/>
</dbReference>
<keyword evidence="3" id="KW-0722">Serine protease inhibitor</keyword>
<dbReference type="InterPro" id="IPR023796">
    <property type="entry name" value="Serpin_dom"/>
</dbReference>
<dbReference type="PROSITE" id="PS00284">
    <property type="entry name" value="SERPIN"/>
    <property type="match status" value="1"/>
</dbReference>
<feature type="domain" description="Serpin" evidence="6">
    <location>
        <begin position="38"/>
        <end position="396"/>
    </location>
</feature>
<dbReference type="EMBL" id="CAVLGL010000068">
    <property type="protein sequence ID" value="CAK1584225.1"/>
    <property type="molecule type" value="Genomic_DNA"/>
</dbReference>
<dbReference type="InterPro" id="IPR023795">
    <property type="entry name" value="Serpin_CS"/>
</dbReference>
<dbReference type="InterPro" id="IPR042185">
    <property type="entry name" value="Serpin_sf_2"/>
</dbReference>
<evidence type="ECO:0000256" key="4">
    <source>
        <dbReference type="RuleBase" id="RU000411"/>
    </source>
</evidence>
<dbReference type="InterPro" id="IPR000215">
    <property type="entry name" value="Serpin_fam"/>
</dbReference>
<dbReference type="PANTHER" id="PTHR11461">
    <property type="entry name" value="SERINE PROTEASE INHIBITOR, SERPIN"/>
    <property type="match status" value="1"/>
</dbReference>
<protein>
    <recommendedName>
        <fullName evidence="6">Serpin domain-containing protein</fullName>
    </recommendedName>
</protein>
<dbReference type="GO" id="GO:0004867">
    <property type="term" value="F:serine-type endopeptidase inhibitor activity"/>
    <property type="evidence" value="ECO:0007669"/>
    <property type="project" value="UniProtKB-KW"/>
</dbReference>
<evidence type="ECO:0000256" key="5">
    <source>
        <dbReference type="SAM" id="SignalP"/>
    </source>
</evidence>
<proteinExistence type="inferred from homology"/>
<evidence type="ECO:0000259" key="6">
    <source>
        <dbReference type="SMART" id="SM00093"/>
    </source>
</evidence>
<keyword evidence="2" id="KW-0646">Protease inhibitor</keyword>
<dbReference type="Gene3D" id="3.30.497.10">
    <property type="entry name" value="Antithrombin, subunit I, domain 2"/>
    <property type="match status" value="1"/>
</dbReference>
<dbReference type="Proteomes" id="UP001314205">
    <property type="component" value="Unassembled WGS sequence"/>
</dbReference>
<name>A0AAV1KMD8_9NEOP</name>
<evidence type="ECO:0000256" key="1">
    <source>
        <dbReference type="ARBA" id="ARBA00009500"/>
    </source>
</evidence>
<dbReference type="SUPFAM" id="SSF56574">
    <property type="entry name" value="Serpins"/>
    <property type="match status" value="1"/>
</dbReference>
<comment type="caution">
    <text evidence="7">The sequence shown here is derived from an EMBL/GenBank/DDBJ whole genome shotgun (WGS) entry which is preliminary data.</text>
</comment>
<evidence type="ECO:0000256" key="3">
    <source>
        <dbReference type="ARBA" id="ARBA00022900"/>
    </source>
</evidence>
<evidence type="ECO:0000313" key="8">
    <source>
        <dbReference type="Proteomes" id="UP001314205"/>
    </source>
</evidence>
<dbReference type="InterPro" id="IPR042178">
    <property type="entry name" value="Serpin_sf_1"/>
</dbReference>
<gene>
    <name evidence="7" type="ORF">PARMNEM_LOCUS5518</name>
</gene>
<dbReference type="InterPro" id="IPR036186">
    <property type="entry name" value="Serpin_sf"/>
</dbReference>
<evidence type="ECO:0000313" key="7">
    <source>
        <dbReference type="EMBL" id="CAK1584225.1"/>
    </source>
</evidence>
<keyword evidence="8" id="KW-1185">Reference proteome</keyword>
<feature type="signal peptide" evidence="5">
    <location>
        <begin position="1"/>
        <end position="15"/>
    </location>
</feature>
<dbReference type="AlphaFoldDB" id="A0AAV1KMD8"/>
<sequence length="396" mass="44211">MWKLFVLFSLTFASGDNYFSRNEYKRTQLGNAVDKASMRLLKDLYDESTDKNVISSPLGVLMLLSLYSTGASETNREQIVKLLGLPDYKQMTNSYSLLSEKFNSMNPDLLTLANKVYVSNRFALNDHFSTVATRDYYSEVETLNFTDSQAAAAAINEWADRKTHGNIKNPVSADIFTPDTAAALFNVIFFQGHWGVPFRKADTKDKKFYISKSETIEKPTMHLLQSLLYKEDKDLGARMIELPYKEPGFRMIVVLPDAVDGLPAVLEKLSQKGILEDVFALSPAGRDVYLDMPKFEVKSKFNLKSILNKEGVGGIFSEDAPGIVKGQGVKVSEVFQEAFVKVDEEGATAGAFTGVLFVATSALLEPPQPLQFKVDRPFLYMILNEDIVLFAGAYSH</sequence>
<organism evidence="7 8">
    <name type="scientific">Parnassius mnemosyne</name>
    <name type="common">clouded apollo</name>
    <dbReference type="NCBI Taxonomy" id="213953"/>
    <lineage>
        <taxon>Eukaryota</taxon>
        <taxon>Metazoa</taxon>
        <taxon>Ecdysozoa</taxon>
        <taxon>Arthropoda</taxon>
        <taxon>Hexapoda</taxon>
        <taxon>Insecta</taxon>
        <taxon>Pterygota</taxon>
        <taxon>Neoptera</taxon>
        <taxon>Endopterygota</taxon>
        <taxon>Lepidoptera</taxon>
        <taxon>Glossata</taxon>
        <taxon>Ditrysia</taxon>
        <taxon>Papilionoidea</taxon>
        <taxon>Papilionidae</taxon>
        <taxon>Parnassiinae</taxon>
        <taxon>Parnassini</taxon>
        <taxon>Parnassius</taxon>
        <taxon>Driopa</taxon>
    </lineage>
</organism>
<dbReference type="Pfam" id="PF00079">
    <property type="entry name" value="Serpin"/>
    <property type="match status" value="1"/>
</dbReference>
<dbReference type="Gene3D" id="2.30.39.10">
    <property type="entry name" value="Alpha-1-antitrypsin, domain 1"/>
    <property type="match status" value="1"/>
</dbReference>
<comment type="similarity">
    <text evidence="1 4">Belongs to the serpin family.</text>
</comment>